<evidence type="ECO:0000256" key="7">
    <source>
        <dbReference type="ARBA" id="ARBA00022840"/>
    </source>
</evidence>
<dbReference type="KEGG" id="ome:OLMES_5051"/>
<protein>
    <recommendedName>
        <fullName evidence="10">RecBCD enzyme subunit RecC</fullName>
    </recommendedName>
    <alternativeName>
        <fullName evidence="10">Exonuclease V subunit RecC</fullName>
        <shortName evidence="10">ExoV subunit RecC</shortName>
    </alternativeName>
    <alternativeName>
        <fullName evidence="10">Helicase/nuclease RecBCD subunit RecC</fullName>
    </alternativeName>
</protein>
<comment type="similarity">
    <text evidence="10">Belongs to the RecC family.</text>
</comment>
<dbReference type="InterPro" id="IPR006697">
    <property type="entry name" value="RecC"/>
</dbReference>
<dbReference type="InterPro" id="IPR011335">
    <property type="entry name" value="Restrct_endonuc-II-like"/>
</dbReference>
<evidence type="ECO:0000256" key="1">
    <source>
        <dbReference type="ARBA" id="ARBA00022722"/>
    </source>
</evidence>
<keyword evidence="9 10" id="KW-0234">DNA repair</keyword>
<dbReference type="GO" id="GO:0005524">
    <property type="term" value="F:ATP binding"/>
    <property type="evidence" value="ECO:0007669"/>
    <property type="project" value="UniProtKB-UniRule"/>
</dbReference>
<comment type="function">
    <text evidence="10">A helicase/nuclease that prepares dsDNA breaks (DSB) for recombinational DNA repair. Binds to DSBs and unwinds DNA via a highly rapid and processive ATP-dependent bidirectional helicase activity. Unwinds dsDNA until it encounters a Chi (crossover hotspot instigator) sequence from the 3' direction. Cuts ssDNA a few nucleotides 3' to the Chi site. The properties and activities of the enzyme are changed at Chi. The Chi-altered holoenzyme produces a long 3'-ssDNA overhang and facilitates RecA-binding to the ssDNA for homologous DNA recombination and repair. Holoenzyme degrades any linearized DNA that is unable to undergo homologous recombination. In the holoenzyme this subunit recognizes the wild-type Chi sequence, and when added to isolated RecB increases its ATP-dependent helicase processivity.</text>
</comment>
<evidence type="ECO:0000256" key="6">
    <source>
        <dbReference type="ARBA" id="ARBA00022839"/>
    </source>
</evidence>
<gene>
    <name evidence="10" type="primary">recC</name>
    <name evidence="12" type="ORF">OLMES_5051</name>
</gene>
<reference evidence="12 13" key="1">
    <citation type="submission" date="2017-05" db="EMBL/GenBank/DDBJ databases">
        <title>Genomic insights into alkan degradation activity of Oleiphilus messinensis.</title>
        <authorList>
            <person name="Kozyavkin S.A."/>
            <person name="Slesarev A.I."/>
            <person name="Golyshin P.N."/>
            <person name="Korzhenkov A."/>
            <person name="Golyshina O.N."/>
            <person name="Toshchakov S.V."/>
        </authorList>
    </citation>
    <scope>NUCLEOTIDE SEQUENCE [LARGE SCALE GENOMIC DNA]</scope>
    <source>
        <strain evidence="12 13">ME102</strain>
    </source>
</reference>
<dbReference type="PANTHER" id="PTHR30591">
    <property type="entry name" value="RECBCD ENZYME SUBUNIT RECC"/>
    <property type="match status" value="1"/>
</dbReference>
<dbReference type="InterPro" id="IPR041500">
    <property type="entry name" value="RecC_C"/>
</dbReference>
<keyword evidence="4 10" id="KW-0378">Hydrolase</keyword>
<evidence type="ECO:0000256" key="3">
    <source>
        <dbReference type="ARBA" id="ARBA00022763"/>
    </source>
</evidence>
<dbReference type="PIRSF" id="PIRSF000980">
    <property type="entry name" value="RecC"/>
    <property type="match status" value="1"/>
</dbReference>
<evidence type="ECO:0000256" key="8">
    <source>
        <dbReference type="ARBA" id="ARBA00023125"/>
    </source>
</evidence>
<keyword evidence="7 10" id="KW-0067">ATP-binding</keyword>
<dbReference type="SUPFAM" id="SSF52980">
    <property type="entry name" value="Restriction endonuclease-like"/>
    <property type="match status" value="1"/>
</dbReference>
<keyword evidence="5 10" id="KW-0347">Helicase</keyword>
<dbReference type="EMBL" id="CP021425">
    <property type="protein sequence ID" value="ARU59035.1"/>
    <property type="molecule type" value="Genomic_DNA"/>
</dbReference>
<comment type="miscellaneous">
    <text evidence="10">In the RecBCD complex, RecB has a slow 3'-5' helicase, an exonuclease activity and loads RecA onto ssDNA, RecD has a fast 5'-3' helicase activity, while RecC stimulates the ATPase and processivity of the RecB helicase and contributes to recognition of the Chi site.</text>
</comment>
<feature type="domain" description="RecC C-terminal" evidence="11">
    <location>
        <begin position="815"/>
        <end position="1036"/>
    </location>
</feature>
<dbReference type="Pfam" id="PF04257">
    <property type="entry name" value="Exonuc_V_gamma"/>
    <property type="match status" value="1"/>
</dbReference>
<evidence type="ECO:0000256" key="9">
    <source>
        <dbReference type="ARBA" id="ARBA00023204"/>
    </source>
</evidence>
<accession>A0A1Y0IHK1</accession>
<dbReference type="SUPFAM" id="SSF52540">
    <property type="entry name" value="P-loop containing nucleoside triphosphate hydrolases"/>
    <property type="match status" value="2"/>
</dbReference>
<dbReference type="InterPro" id="IPR027417">
    <property type="entry name" value="P-loop_NTPase"/>
</dbReference>
<dbReference type="Pfam" id="PF17946">
    <property type="entry name" value="RecC_C"/>
    <property type="match status" value="1"/>
</dbReference>
<dbReference type="Gene3D" id="3.40.50.300">
    <property type="entry name" value="P-loop containing nucleotide triphosphate hydrolases"/>
    <property type="match status" value="2"/>
</dbReference>
<dbReference type="GO" id="GO:0003677">
    <property type="term" value="F:DNA binding"/>
    <property type="evidence" value="ECO:0007669"/>
    <property type="project" value="UniProtKB-UniRule"/>
</dbReference>
<keyword evidence="2 10" id="KW-0547">Nucleotide-binding</keyword>
<dbReference type="HAMAP" id="MF_01486">
    <property type="entry name" value="RecC"/>
    <property type="match status" value="1"/>
</dbReference>
<keyword evidence="3 10" id="KW-0227">DNA damage</keyword>
<proteinExistence type="inferred from homology"/>
<evidence type="ECO:0000313" key="12">
    <source>
        <dbReference type="EMBL" id="ARU59035.1"/>
    </source>
</evidence>
<dbReference type="GO" id="GO:0003678">
    <property type="term" value="F:DNA helicase activity"/>
    <property type="evidence" value="ECO:0007669"/>
    <property type="project" value="UniProtKB-UniRule"/>
</dbReference>
<dbReference type="GO" id="GO:0008854">
    <property type="term" value="F:exodeoxyribonuclease V activity"/>
    <property type="evidence" value="ECO:0007669"/>
    <property type="project" value="InterPro"/>
</dbReference>
<dbReference type="InterPro" id="IPR013986">
    <property type="entry name" value="DExx_box_DNA_helicase_dom_sf"/>
</dbReference>
<evidence type="ECO:0000256" key="4">
    <source>
        <dbReference type="ARBA" id="ARBA00022801"/>
    </source>
</evidence>
<keyword evidence="1 10" id="KW-0540">Nuclease</keyword>
<evidence type="ECO:0000256" key="2">
    <source>
        <dbReference type="ARBA" id="ARBA00022741"/>
    </source>
</evidence>
<keyword evidence="6 10" id="KW-0269">Exonuclease</keyword>
<evidence type="ECO:0000313" key="13">
    <source>
        <dbReference type="Proteomes" id="UP000196027"/>
    </source>
</evidence>
<evidence type="ECO:0000259" key="11">
    <source>
        <dbReference type="Pfam" id="PF17946"/>
    </source>
</evidence>
<dbReference type="AlphaFoldDB" id="A0A1Y0IHK1"/>
<dbReference type="GO" id="GO:0009338">
    <property type="term" value="C:exodeoxyribonuclease V complex"/>
    <property type="evidence" value="ECO:0007669"/>
    <property type="project" value="InterPro"/>
</dbReference>
<keyword evidence="13" id="KW-1185">Reference proteome</keyword>
<name>A0A1Y0IHK1_9GAMM</name>
<dbReference type="NCBIfam" id="TIGR01450">
    <property type="entry name" value="recC"/>
    <property type="match status" value="1"/>
</dbReference>
<dbReference type="GO" id="GO:0000724">
    <property type="term" value="P:double-strand break repair via homologous recombination"/>
    <property type="evidence" value="ECO:0007669"/>
    <property type="project" value="UniProtKB-UniRule"/>
</dbReference>
<comment type="subunit">
    <text evidence="10">Heterotrimer of RecB, RecC and RecD. All subunits contribute to DNA-binding.</text>
</comment>
<dbReference type="Proteomes" id="UP000196027">
    <property type="component" value="Chromosome"/>
</dbReference>
<keyword evidence="8 10" id="KW-0238">DNA-binding</keyword>
<dbReference type="Gene3D" id="3.40.50.10930">
    <property type="match status" value="1"/>
</dbReference>
<evidence type="ECO:0000256" key="5">
    <source>
        <dbReference type="ARBA" id="ARBA00022806"/>
    </source>
</evidence>
<dbReference type="Gene3D" id="1.10.10.990">
    <property type="match status" value="1"/>
</dbReference>
<organism evidence="12 13">
    <name type="scientific">Oleiphilus messinensis</name>
    <dbReference type="NCBI Taxonomy" id="141451"/>
    <lineage>
        <taxon>Bacteria</taxon>
        <taxon>Pseudomonadati</taxon>
        <taxon>Pseudomonadota</taxon>
        <taxon>Gammaproteobacteria</taxon>
        <taxon>Oceanospirillales</taxon>
        <taxon>Oleiphilaceae</taxon>
        <taxon>Oleiphilus</taxon>
    </lineage>
</organism>
<sequence>MVIVLTVYPSNRLEDLAQLLIAVLDQTQGPVLAAQQIIVESKGMQHWLQMQLAASRGIAMNLRFPMPARFIWETVREMLGAEQVPSESPFSEAIMTWRIDRLLANPVFFQAEHTDQVNQYWGAETPQPDRLKRYQLAAKLASVFEQYVLYRPDWIEAWDAGGTIKETLVDGIGLESLDPKVEAWQRHLWQCLVADTDCDHPVQLQKKALQSLATHFRRLPEHIFLFGINTLPESSLYFFKRLAQYRHVHLFHLNPCVEFWGDLQSDKALARQMREAQWDAWIAPEDEQLRNPLLANLGQQGKEFFNSVQDTDHFEISAFDLVPPSDKSEAGTELLKHLQRDILTLRNAVEDASGGSPAEPIVDDSMAVVSCHNSLREIQALHDYLLHQFNQDNSLKPQDIVVMCPEIEDYAPYIEAVFRSATENQKPDAPPRLPCSIADRIVMNEEPLISAFLDVLQLPDSRFEVSKILDFLRVPALQEKFGFAAAELETLEWWLQQACIHWGLDGTHKSHLSGVPESNQVFTWRWGLERLLLGFAHGDHETIFSAKLLLPHVEGQNGVLLGRILHLLDQLQYHTGELTQTRTVAQWQRYLMDLKWTLFSPTEEEFAANMLIEDVISRLAETCTAAHYDDPIEFAVIRHYLQNHFSQPDSGNHFMTGQVTFCSMVPMRSIPFKIIAILGLNDGQFPRQNKPISFDLMAALPRRRGDRSRRADDRYLFLETLISARSRLYLSFQGRHVRNNEERQPSLVLKELLHYLDMGYGWTEQDIRQQPLHPYSEAVFSGTSPGFDRHWLRLHQPLRERQNSIRLDPMDVPREPLDLEVLVSFLNDPLKAFAQTRLGLFLTESDQAIDDAEPFAMNTLTEYQIRERLIDHALAQTDTGQVLQRYLLSGELPDSPLSARRLETLEGQAQDLASAILNMGQPQRTRLETSFAGLTVFGEIHWLPELRRVILFRPADRKPKDEIRLWLQHLLASIVLGADLTTVGYYGKESLTAIQVSPCAETDLSPEQTLQQIVQLWLQHGMSEPVALHGKLGQVLIAQHRNRKTYELPEPGQIQALIRENEWVKSVPDTLEGDRYYNWFFGAEQTPSYTHFDWVLAIYYPMYQHLQKPVNIDQINREPSA</sequence>
<dbReference type="Gene3D" id="1.10.10.160">
    <property type="match status" value="1"/>
</dbReference>
<dbReference type="PANTHER" id="PTHR30591:SF1">
    <property type="entry name" value="RECBCD ENZYME SUBUNIT RECC"/>
    <property type="match status" value="1"/>
</dbReference>
<evidence type="ECO:0000256" key="10">
    <source>
        <dbReference type="HAMAP-Rule" id="MF_01486"/>
    </source>
</evidence>